<proteinExistence type="predicted"/>
<dbReference type="AlphaFoldDB" id="A0AAV6UMB2"/>
<feature type="transmembrane region" description="Helical" evidence="1">
    <location>
        <begin position="50"/>
        <end position="68"/>
    </location>
</feature>
<sequence length="92" mass="10887">MRPVKQLPGQPVVRDVRYQLNILRLLAAKDQNNRNGYFFLLRKRVVYTDFLLGFTVYIYSSVFFLGTLENALTLAQVLERKYIKYQSYFLLG</sequence>
<keyword evidence="1" id="KW-0812">Transmembrane</keyword>
<evidence type="ECO:0000313" key="2">
    <source>
        <dbReference type="EMBL" id="KAG8185382.1"/>
    </source>
</evidence>
<keyword evidence="3" id="KW-1185">Reference proteome</keyword>
<reference evidence="2 3" key="1">
    <citation type="journal article" date="2022" name="Nat. Ecol. Evol.">
        <title>A masculinizing supergene underlies an exaggerated male reproductive morph in a spider.</title>
        <authorList>
            <person name="Hendrickx F."/>
            <person name="De Corte Z."/>
            <person name="Sonet G."/>
            <person name="Van Belleghem S.M."/>
            <person name="Kostlbacher S."/>
            <person name="Vangestel C."/>
        </authorList>
    </citation>
    <scope>NUCLEOTIDE SEQUENCE [LARGE SCALE GENOMIC DNA]</scope>
    <source>
        <strain evidence="2">W744_W776</strain>
    </source>
</reference>
<organism evidence="2 3">
    <name type="scientific">Oedothorax gibbosus</name>
    <dbReference type="NCBI Taxonomy" id="931172"/>
    <lineage>
        <taxon>Eukaryota</taxon>
        <taxon>Metazoa</taxon>
        <taxon>Ecdysozoa</taxon>
        <taxon>Arthropoda</taxon>
        <taxon>Chelicerata</taxon>
        <taxon>Arachnida</taxon>
        <taxon>Araneae</taxon>
        <taxon>Araneomorphae</taxon>
        <taxon>Entelegynae</taxon>
        <taxon>Araneoidea</taxon>
        <taxon>Linyphiidae</taxon>
        <taxon>Erigoninae</taxon>
        <taxon>Oedothorax</taxon>
    </lineage>
</organism>
<protein>
    <recommendedName>
        <fullName evidence="4">Gustatory receptor</fullName>
    </recommendedName>
</protein>
<evidence type="ECO:0000313" key="3">
    <source>
        <dbReference type="Proteomes" id="UP000827092"/>
    </source>
</evidence>
<name>A0AAV6UMB2_9ARAC</name>
<dbReference type="EMBL" id="JAFNEN010000337">
    <property type="protein sequence ID" value="KAG8185382.1"/>
    <property type="molecule type" value="Genomic_DNA"/>
</dbReference>
<gene>
    <name evidence="2" type="ORF">JTE90_023127</name>
</gene>
<dbReference type="Proteomes" id="UP000827092">
    <property type="component" value="Unassembled WGS sequence"/>
</dbReference>
<evidence type="ECO:0000256" key="1">
    <source>
        <dbReference type="SAM" id="Phobius"/>
    </source>
</evidence>
<keyword evidence="1" id="KW-0472">Membrane</keyword>
<keyword evidence="1" id="KW-1133">Transmembrane helix</keyword>
<evidence type="ECO:0008006" key="4">
    <source>
        <dbReference type="Google" id="ProtNLM"/>
    </source>
</evidence>
<comment type="caution">
    <text evidence="2">The sequence shown here is derived from an EMBL/GenBank/DDBJ whole genome shotgun (WGS) entry which is preliminary data.</text>
</comment>
<accession>A0AAV6UMB2</accession>